<dbReference type="AlphaFoldDB" id="A0A3D8QRG9"/>
<dbReference type="Pfam" id="PF14833">
    <property type="entry name" value="NAD_binding_11"/>
    <property type="match status" value="2"/>
</dbReference>
<gene>
    <name evidence="2" type="ORF">DSM5745_09827</name>
</gene>
<reference evidence="2 3" key="1">
    <citation type="journal article" date="2018" name="IMA Fungus">
        <title>IMA Genome-F 9: Draft genome sequence of Annulohypoxylon stygium, Aspergillus mulundensis, Berkeleyomyces basicola (syn. Thielaviopsis basicola), Ceratocystis smalleyi, two Cercospora beticola strains, Coleophoma cylindrospora, Fusarium fracticaudum, Phialophora cf. hyalina, and Morchella septimelata.</title>
        <authorList>
            <person name="Wingfield B.D."/>
            <person name="Bills G.F."/>
            <person name="Dong Y."/>
            <person name="Huang W."/>
            <person name="Nel W.J."/>
            <person name="Swalarsk-Parry B.S."/>
            <person name="Vaghefi N."/>
            <person name="Wilken P.M."/>
            <person name="An Z."/>
            <person name="de Beer Z.W."/>
            <person name="De Vos L."/>
            <person name="Chen L."/>
            <person name="Duong T.A."/>
            <person name="Gao Y."/>
            <person name="Hammerbacher A."/>
            <person name="Kikkert J.R."/>
            <person name="Li Y."/>
            <person name="Li H."/>
            <person name="Li K."/>
            <person name="Li Q."/>
            <person name="Liu X."/>
            <person name="Ma X."/>
            <person name="Naidoo K."/>
            <person name="Pethybridge S.J."/>
            <person name="Sun J."/>
            <person name="Steenkamp E.T."/>
            <person name="van der Nest M.A."/>
            <person name="van Wyk S."/>
            <person name="Wingfield M.J."/>
            <person name="Xiong C."/>
            <person name="Yue Q."/>
            <person name="Zhang X."/>
        </authorList>
    </citation>
    <scope>NUCLEOTIDE SEQUENCE [LARGE SCALE GENOMIC DNA]</scope>
    <source>
        <strain evidence="2 3">DSM 5745</strain>
    </source>
</reference>
<feature type="domain" description="3-hydroxyisobutyrate dehydrogenase-like NAD-binding" evidence="1">
    <location>
        <begin position="1"/>
        <end position="62"/>
    </location>
</feature>
<comment type="caution">
    <text evidence="2">The sequence shown here is derived from an EMBL/GenBank/DDBJ whole genome shotgun (WGS) entry which is preliminary data.</text>
</comment>
<protein>
    <recommendedName>
        <fullName evidence="1">3-hydroxyisobutyrate dehydrogenase-like NAD-binding domain-containing protein</fullName>
    </recommendedName>
</protein>
<dbReference type="Proteomes" id="UP000256690">
    <property type="component" value="Unassembled WGS sequence"/>
</dbReference>
<dbReference type="STRING" id="1810919.A0A3D8QRG9"/>
<evidence type="ECO:0000313" key="3">
    <source>
        <dbReference type="Proteomes" id="UP000256690"/>
    </source>
</evidence>
<name>A0A3D8QRG9_9EURO</name>
<dbReference type="PANTHER" id="PTHR43060:SF17">
    <property type="entry name" value="L-THREONATE DEHYDROGENASE"/>
    <property type="match status" value="1"/>
</dbReference>
<feature type="domain" description="3-hydroxyisobutyrate dehydrogenase-like NAD-binding" evidence="1">
    <location>
        <begin position="227"/>
        <end position="294"/>
    </location>
</feature>
<evidence type="ECO:0000259" key="1">
    <source>
        <dbReference type="Pfam" id="PF14833"/>
    </source>
</evidence>
<dbReference type="OrthoDB" id="48988at2759"/>
<dbReference type="EMBL" id="PVWQ01000014">
    <property type="protein sequence ID" value="RDW64416.1"/>
    <property type="molecule type" value="Genomic_DNA"/>
</dbReference>
<accession>A0A3D8QRG9</accession>
<dbReference type="GeneID" id="38120197"/>
<dbReference type="Gene3D" id="1.10.1040.10">
    <property type="entry name" value="N-(1-d-carboxylethyl)-l-norvaline Dehydrogenase, domain 2"/>
    <property type="match status" value="2"/>
</dbReference>
<dbReference type="InterPro" id="IPR008927">
    <property type="entry name" value="6-PGluconate_DH-like_C_sf"/>
</dbReference>
<keyword evidence="3" id="KW-1185">Reference proteome</keyword>
<dbReference type="SUPFAM" id="SSF48179">
    <property type="entry name" value="6-phosphogluconate dehydrogenase C-terminal domain-like"/>
    <property type="match status" value="2"/>
</dbReference>
<dbReference type="PANTHER" id="PTHR43060">
    <property type="entry name" value="3-HYDROXYISOBUTYRATE DEHYDROGENASE-LIKE 1, MITOCHONDRIAL-RELATED"/>
    <property type="match status" value="1"/>
</dbReference>
<organism evidence="2 3">
    <name type="scientific">Aspergillus mulundensis</name>
    <dbReference type="NCBI Taxonomy" id="1810919"/>
    <lineage>
        <taxon>Eukaryota</taxon>
        <taxon>Fungi</taxon>
        <taxon>Dikarya</taxon>
        <taxon>Ascomycota</taxon>
        <taxon>Pezizomycotina</taxon>
        <taxon>Eurotiomycetes</taxon>
        <taxon>Eurotiomycetidae</taxon>
        <taxon>Eurotiales</taxon>
        <taxon>Aspergillaceae</taxon>
        <taxon>Aspergillus</taxon>
        <taxon>Aspergillus subgen. Nidulantes</taxon>
    </lineage>
</organism>
<dbReference type="GO" id="GO:0051287">
    <property type="term" value="F:NAD binding"/>
    <property type="evidence" value="ECO:0007669"/>
    <property type="project" value="InterPro"/>
</dbReference>
<dbReference type="InterPro" id="IPR013328">
    <property type="entry name" value="6PGD_dom2"/>
</dbReference>
<evidence type="ECO:0000313" key="2">
    <source>
        <dbReference type="EMBL" id="RDW64416.1"/>
    </source>
</evidence>
<dbReference type="InterPro" id="IPR029154">
    <property type="entry name" value="HIBADH-like_NADP-bd"/>
</dbReference>
<sequence>MLEQDWTPLSALNIFVKDMGIVVSTARATQFPLPVASVAEQLYISASAKGYGKEDDAGLVRLFLQEPENSTITGPTSSLEVSKSLDKTPTKVAVFNLDDLGCDLAVSFANSGFNVHVFDVDGTKAAGDGSSPRNQQNCRSSCRQRIHIIALNSLSVTGKNLAKQLADLGTGISLIDAPVCHGGSSKESPTTTMLYSGTDTAIGRASGIIAAAHGAFDRVRQVSGGLGSASTVKLIDQMLSGIQLLAAAEAMAFASHLSLSTSQIFHFVRSAAAWSWMLETRVPMMLEGAWAPPSQSRFEAPLSTLARDLGWFLERQRS</sequence>
<dbReference type="RefSeq" id="XP_026599575.1">
    <property type="nucleotide sequence ID" value="XM_026751843.1"/>
</dbReference>
<proteinExistence type="predicted"/>